<proteinExistence type="predicted"/>
<dbReference type="EMBL" id="KN835231">
    <property type="protein sequence ID" value="KIK42700.1"/>
    <property type="molecule type" value="Genomic_DNA"/>
</dbReference>
<gene>
    <name evidence="2" type="ORF">CY34DRAFT_804600</name>
</gene>
<feature type="region of interest" description="Disordered" evidence="1">
    <location>
        <begin position="1"/>
        <end position="51"/>
    </location>
</feature>
<evidence type="ECO:0000313" key="3">
    <source>
        <dbReference type="Proteomes" id="UP000054485"/>
    </source>
</evidence>
<feature type="compositionally biased region" description="Polar residues" evidence="1">
    <location>
        <begin position="1"/>
        <end position="12"/>
    </location>
</feature>
<organism evidence="2 3">
    <name type="scientific">Suillus luteus UH-Slu-Lm8-n1</name>
    <dbReference type="NCBI Taxonomy" id="930992"/>
    <lineage>
        <taxon>Eukaryota</taxon>
        <taxon>Fungi</taxon>
        <taxon>Dikarya</taxon>
        <taxon>Basidiomycota</taxon>
        <taxon>Agaricomycotina</taxon>
        <taxon>Agaricomycetes</taxon>
        <taxon>Agaricomycetidae</taxon>
        <taxon>Boletales</taxon>
        <taxon>Suillineae</taxon>
        <taxon>Suillaceae</taxon>
        <taxon>Suillus</taxon>
    </lineage>
</organism>
<dbReference type="Proteomes" id="UP000054485">
    <property type="component" value="Unassembled WGS sequence"/>
</dbReference>
<dbReference type="HOGENOM" id="CLU_3107970_0_0_1"/>
<dbReference type="AlphaFoldDB" id="A0A0C9ZY93"/>
<evidence type="ECO:0000256" key="1">
    <source>
        <dbReference type="SAM" id="MobiDB-lite"/>
    </source>
</evidence>
<reference evidence="3" key="2">
    <citation type="submission" date="2015-01" db="EMBL/GenBank/DDBJ databases">
        <title>Evolutionary Origins and Diversification of the Mycorrhizal Mutualists.</title>
        <authorList>
            <consortium name="DOE Joint Genome Institute"/>
            <consortium name="Mycorrhizal Genomics Consortium"/>
            <person name="Kohler A."/>
            <person name="Kuo A."/>
            <person name="Nagy L.G."/>
            <person name="Floudas D."/>
            <person name="Copeland A."/>
            <person name="Barry K.W."/>
            <person name="Cichocki N."/>
            <person name="Veneault-Fourrey C."/>
            <person name="LaButti K."/>
            <person name="Lindquist E.A."/>
            <person name="Lipzen A."/>
            <person name="Lundell T."/>
            <person name="Morin E."/>
            <person name="Murat C."/>
            <person name="Riley R."/>
            <person name="Ohm R."/>
            <person name="Sun H."/>
            <person name="Tunlid A."/>
            <person name="Henrissat B."/>
            <person name="Grigoriev I.V."/>
            <person name="Hibbett D.S."/>
            <person name="Martin F."/>
        </authorList>
    </citation>
    <scope>NUCLEOTIDE SEQUENCE [LARGE SCALE GENOMIC DNA]</scope>
    <source>
        <strain evidence="3">UH-Slu-Lm8-n1</strain>
    </source>
</reference>
<feature type="compositionally biased region" description="Polar residues" evidence="1">
    <location>
        <begin position="41"/>
        <end position="51"/>
    </location>
</feature>
<dbReference type="InParanoid" id="A0A0C9ZY93"/>
<keyword evidence="3" id="KW-1185">Reference proteome</keyword>
<protein>
    <submittedName>
        <fullName evidence="2">Uncharacterized protein</fullName>
    </submittedName>
</protein>
<name>A0A0C9ZY93_9AGAM</name>
<accession>A0A0C9ZY93</accession>
<sequence>MTRVQQNTSLRSASAYFQPENDPRGQSATRKSRISIPYGMQKNTICTRPTH</sequence>
<reference evidence="2 3" key="1">
    <citation type="submission" date="2014-04" db="EMBL/GenBank/DDBJ databases">
        <authorList>
            <consortium name="DOE Joint Genome Institute"/>
            <person name="Kuo A."/>
            <person name="Ruytinx J."/>
            <person name="Rineau F."/>
            <person name="Colpaert J."/>
            <person name="Kohler A."/>
            <person name="Nagy L.G."/>
            <person name="Floudas D."/>
            <person name="Copeland A."/>
            <person name="Barry K.W."/>
            <person name="Cichocki N."/>
            <person name="Veneault-Fourrey C."/>
            <person name="LaButti K."/>
            <person name="Lindquist E.A."/>
            <person name="Lipzen A."/>
            <person name="Lundell T."/>
            <person name="Morin E."/>
            <person name="Murat C."/>
            <person name="Sun H."/>
            <person name="Tunlid A."/>
            <person name="Henrissat B."/>
            <person name="Grigoriev I.V."/>
            <person name="Hibbett D.S."/>
            <person name="Martin F."/>
            <person name="Nordberg H.P."/>
            <person name="Cantor M.N."/>
            <person name="Hua S.X."/>
        </authorList>
    </citation>
    <scope>NUCLEOTIDE SEQUENCE [LARGE SCALE GENOMIC DNA]</scope>
    <source>
        <strain evidence="2 3">UH-Slu-Lm8-n1</strain>
    </source>
</reference>
<evidence type="ECO:0000313" key="2">
    <source>
        <dbReference type="EMBL" id="KIK42700.1"/>
    </source>
</evidence>